<feature type="region of interest" description="Disordered" evidence="1">
    <location>
        <begin position="1"/>
        <end position="29"/>
    </location>
</feature>
<dbReference type="AlphaFoldDB" id="A0A166J0A0"/>
<gene>
    <name evidence="3" type="ORF">FIBSPDRAFT_742383</name>
</gene>
<proteinExistence type="predicted"/>
<reference evidence="3 4" key="1">
    <citation type="journal article" date="2016" name="Mol. Biol. Evol.">
        <title>Comparative Genomics of Early-Diverging Mushroom-Forming Fungi Provides Insights into the Origins of Lignocellulose Decay Capabilities.</title>
        <authorList>
            <person name="Nagy L.G."/>
            <person name="Riley R."/>
            <person name="Tritt A."/>
            <person name="Adam C."/>
            <person name="Daum C."/>
            <person name="Floudas D."/>
            <person name="Sun H."/>
            <person name="Yadav J.S."/>
            <person name="Pangilinan J."/>
            <person name="Larsson K.H."/>
            <person name="Matsuura K."/>
            <person name="Barry K."/>
            <person name="Labutti K."/>
            <person name="Kuo R."/>
            <person name="Ohm R.A."/>
            <person name="Bhattacharya S.S."/>
            <person name="Shirouzu T."/>
            <person name="Yoshinaga Y."/>
            <person name="Martin F.M."/>
            <person name="Grigoriev I.V."/>
            <person name="Hibbett D.S."/>
        </authorList>
    </citation>
    <scope>NUCLEOTIDE SEQUENCE [LARGE SCALE GENOMIC DNA]</scope>
    <source>
        <strain evidence="3 4">CBS 109695</strain>
    </source>
</reference>
<keyword evidence="4" id="KW-1185">Reference proteome</keyword>
<dbReference type="STRING" id="436010.A0A166J0A0"/>
<feature type="domain" description="USP8 dimerisation" evidence="2">
    <location>
        <begin position="28"/>
        <end position="98"/>
    </location>
</feature>
<evidence type="ECO:0000259" key="2">
    <source>
        <dbReference type="Pfam" id="PF08969"/>
    </source>
</evidence>
<evidence type="ECO:0000313" key="4">
    <source>
        <dbReference type="Proteomes" id="UP000076532"/>
    </source>
</evidence>
<dbReference type="EMBL" id="KV417556">
    <property type="protein sequence ID" value="KZP20353.1"/>
    <property type="molecule type" value="Genomic_DNA"/>
</dbReference>
<dbReference type="Gene3D" id="1.20.58.80">
    <property type="entry name" value="Phosphotransferase system, lactose/cellobiose-type IIA subunit"/>
    <property type="match status" value="1"/>
</dbReference>
<name>A0A166J0A0_9AGAM</name>
<evidence type="ECO:0000256" key="1">
    <source>
        <dbReference type="SAM" id="MobiDB-lite"/>
    </source>
</evidence>
<dbReference type="InterPro" id="IPR015063">
    <property type="entry name" value="USP8_dimer"/>
</dbReference>
<dbReference type="OrthoDB" id="2965483at2759"/>
<protein>
    <recommendedName>
        <fullName evidence="2">USP8 dimerisation domain-containing protein</fullName>
    </recommendedName>
</protein>
<organism evidence="3 4">
    <name type="scientific">Athelia psychrophila</name>
    <dbReference type="NCBI Taxonomy" id="1759441"/>
    <lineage>
        <taxon>Eukaryota</taxon>
        <taxon>Fungi</taxon>
        <taxon>Dikarya</taxon>
        <taxon>Basidiomycota</taxon>
        <taxon>Agaricomycotina</taxon>
        <taxon>Agaricomycetes</taxon>
        <taxon>Agaricomycetidae</taxon>
        <taxon>Atheliales</taxon>
        <taxon>Atheliaceae</taxon>
        <taxon>Athelia</taxon>
    </lineage>
</organism>
<evidence type="ECO:0000313" key="3">
    <source>
        <dbReference type="EMBL" id="KZP20353.1"/>
    </source>
</evidence>
<sequence length="112" mass="12307">MYAPASRSRQSPGASPHSGGGTPHHRPRTIAELADCARDDGWDASKGVKHWLKVADGVRRKGKLYVENGDLENGFIHYARAATIVLEKLPAHRDYNATLNPDQRHNLGLVSE</sequence>
<dbReference type="Proteomes" id="UP000076532">
    <property type="component" value="Unassembled WGS sequence"/>
</dbReference>
<dbReference type="Pfam" id="PF08969">
    <property type="entry name" value="USP8_dimer"/>
    <property type="match status" value="1"/>
</dbReference>
<accession>A0A166J0A0</accession>